<organism evidence="1 2">
    <name type="scientific">Xenoophorus captivus</name>
    <dbReference type="NCBI Taxonomy" id="1517983"/>
    <lineage>
        <taxon>Eukaryota</taxon>
        <taxon>Metazoa</taxon>
        <taxon>Chordata</taxon>
        <taxon>Craniata</taxon>
        <taxon>Vertebrata</taxon>
        <taxon>Euteleostomi</taxon>
        <taxon>Actinopterygii</taxon>
        <taxon>Neopterygii</taxon>
        <taxon>Teleostei</taxon>
        <taxon>Neoteleostei</taxon>
        <taxon>Acanthomorphata</taxon>
        <taxon>Ovalentaria</taxon>
        <taxon>Atherinomorphae</taxon>
        <taxon>Cyprinodontiformes</taxon>
        <taxon>Goodeidae</taxon>
        <taxon>Xenoophorus</taxon>
    </lineage>
</organism>
<feature type="non-terminal residue" evidence="1">
    <location>
        <position position="94"/>
    </location>
</feature>
<evidence type="ECO:0000313" key="1">
    <source>
        <dbReference type="EMBL" id="MEQ2219716.1"/>
    </source>
</evidence>
<dbReference type="EMBL" id="JAHRIN010080640">
    <property type="protein sequence ID" value="MEQ2219716.1"/>
    <property type="molecule type" value="Genomic_DNA"/>
</dbReference>
<reference evidence="1 2" key="1">
    <citation type="submission" date="2021-06" db="EMBL/GenBank/DDBJ databases">
        <authorList>
            <person name="Palmer J.M."/>
        </authorList>
    </citation>
    <scope>NUCLEOTIDE SEQUENCE [LARGE SCALE GENOMIC DNA]</scope>
    <source>
        <strain evidence="1 2">XC_2019</strain>
        <tissue evidence="1">Muscle</tissue>
    </source>
</reference>
<comment type="caution">
    <text evidence="1">The sequence shown here is derived from an EMBL/GenBank/DDBJ whole genome shotgun (WGS) entry which is preliminary data.</text>
</comment>
<evidence type="ECO:0000313" key="2">
    <source>
        <dbReference type="Proteomes" id="UP001434883"/>
    </source>
</evidence>
<sequence length="94" mass="10888">MSFTYQFPIVPLQFIHADPGKRPVFQLFSPHQSEATSVVALPEKHRCSVNGHRYMLSVWYQAVCSITALKRLNHCRNYSGLRYQLLFLCVSLFP</sequence>
<accession>A0ABV0SHX3</accession>
<keyword evidence="2" id="KW-1185">Reference proteome</keyword>
<proteinExistence type="predicted"/>
<protein>
    <submittedName>
        <fullName evidence="1">Uncharacterized protein</fullName>
    </submittedName>
</protein>
<dbReference type="Proteomes" id="UP001434883">
    <property type="component" value="Unassembled WGS sequence"/>
</dbReference>
<gene>
    <name evidence="1" type="ORF">XENOCAPTIV_022473</name>
</gene>
<name>A0ABV0SHX3_9TELE</name>